<dbReference type="InterPro" id="IPR029069">
    <property type="entry name" value="HotDog_dom_sf"/>
</dbReference>
<name>A0ABQ1J808_9PROT</name>
<reference evidence="2" key="1">
    <citation type="journal article" date="2019" name="Int. J. Syst. Evol. Microbiol.">
        <title>The Global Catalogue of Microorganisms (GCM) 10K type strain sequencing project: providing services to taxonomists for standard genome sequencing and annotation.</title>
        <authorList>
            <consortium name="The Broad Institute Genomics Platform"/>
            <consortium name="The Broad Institute Genome Sequencing Center for Infectious Disease"/>
            <person name="Wu L."/>
            <person name="Ma J."/>
        </authorList>
    </citation>
    <scope>NUCLEOTIDE SEQUENCE [LARGE SCALE GENOMIC DNA]</scope>
    <source>
        <strain evidence="2">CGMCC 1.10188</strain>
    </source>
</reference>
<comment type="caution">
    <text evidence="1">The sequence shown here is derived from an EMBL/GenBank/DDBJ whole genome shotgun (WGS) entry which is preliminary data.</text>
</comment>
<sequence length="132" mass="13614">MTADVLARLNTLDILTHTGIQVTVAADGVATARVSTIMPHHLDSGDAARINDVVIMGVLDCALVAPAILVTGGERCATVESAIKLLDRLPAAPFQAVGQITGRQGDLFTVSVRVEDDTGRVAATGTGIVARL</sequence>
<keyword evidence="2" id="KW-1185">Reference proteome</keyword>
<evidence type="ECO:0008006" key="3">
    <source>
        <dbReference type="Google" id="ProtNLM"/>
    </source>
</evidence>
<dbReference type="EMBL" id="BMDZ01000098">
    <property type="protein sequence ID" value="GGB60918.1"/>
    <property type="molecule type" value="Genomic_DNA"/>
</dbReference>
<dbReference type="RefSeq" id="WP_188582586.1">
    <property type="nucleotide sequence ID" value="NZ_BMDZ01000098.1"/>
</dbReference>
<protein>
    <recommendedName>
        <fullName evidence="3">Thioesterase domain-containing protein</fullName>
    </recommendedName>
</protein>
<dbReference type="SUPFAM" id="SSF54637">
    <property type="entry name" value="Thioesterase/thiol ester dehydrase-isomerase"/>
    <property type="match status" value="1"/>
</dbReference>
<dbReference type="Proteomes" id="UP000603352">
    <property type="component" value="Unassembled WGS sequence"/>
</dbReference>
<organism evidence="1 2">
    <name type="scientific">Tistrella bauzanensis</name>
    <dbReference type="NCBI Taxonomy" id="657419"/>
    <lineage>
        <taxon>Bacteria</taxon>
        <taxon>Pseudomonadati</taxon>
        <taxon>Pseudomonadota</taxon>
        <taxon>Alphaproteobacteria</taxon>
        <taxon>Geminicoccales</taxon>
        <taxon>Geminicoccaceae</taxon>
        <taxon>Tistrella</taxon>
    </lineage>
</organism>
<accession>A0ABQ1J808</accession>
<evidence type="ECO:0000313" key="2">
    <source>
        <dbReference type="Proteomes" id="UP000603352"/>
    </source>
</evidence>
<dbReference type="Gene3D" id="3.10.129.10">
    <property type="entry name" value="Hotdog Thioesterase"/>
    <property type="match status" value="1"/>
</dbReference>
<gene>
    <name evidence="1" type="ORF">GCM10011505_47000</name>
</gene>
<evidence type="ECO:0000313" key="1">
    <source>
        <dbReference type="EMBL" id="GGB60918.1"/>
    </source>
</evidence>
<proteinExistence type="predicted"/>